<keyword evidence="8" id="KW-1185">Reference proteome</keyword>
<sequence length="826" mass="94455">MSIERGIDTFVLDTSMLKIVSDKPIGSGGYANVYLVKDQDDNEYVAKVGKEQFKDHVEEKNYIRELMILSKVNNPCTIGLKGFSFSPRFDGDGEVDYENDTRLIKNPTVILEKASGGSIRSKLERIQKKKKCVKWTPTKRMIALAGTAFGMKYLHSKHIIHRDLKPENVLLNDDLHPKITDFGLSKIQYDNKQTISGTGTQMYMAPEMFQEGDFTNSVDVYAFGILAYEVITLNLPYNPKDFQNIFRFQKQIVEGKRPEFPPGVNPLLQELVCKCWDKCDMERPTFSEIFECLSKPEFLISDVDLDEYNAYLNSLQEDKDSLCLDPEVQTIVNQANKGDVQKMKEAAEGFYDGKGMFPVDKDQALKFYRMYSISMDRLQKNQESNDNQEKIHEDEVPEKIQEEEAPEKIQEDEVPEKIQEEEAPEKIQEEEAPEKIQEEEAPEKIQEDKSNDNEEEKITLSLAGISYYSSQGQLVLVNDDDLIEQLSSEVKDIINSKSSSQDLFELAANFKEGKSPFPQDFQLSSYFFSKAFEALNNNVDNSNDNNNDKISKHHKKKESDIPLDKKNSSIRKKFATEYTPQTKKHKKRKSNLDDDDDGGDNEKPRPSSLRVRDRSSTVDPSSMAKLLPIDLTPICIEALKNQVIHINIIIFGSKNSVSPFLKALFTEQNTSPIECENQYFLCTRIHGKSISVYHIKDDENVDYEEMLNFVKDRTSSVCDPSNKLFMCLYCISPSHDSEDINLIQQLSKMLYTAIFVTSIDKSSSLDKFKKSIKGKIYRKDDNPDSEKLKKSPLIFDLKLTKNNSHSDLLQDFINIVPNLSIIGNTE</sequence>
<feature type="region of interest" description="Disordered" evidence="5">
    <location>
        <begin position="380"/>
        <end position="456"/>
    </location>
</feature>
<dbReference type="PROSITE" id="PS50011">
    <property type="entry name" value="PROTEIN_KINASE_DOM"/>
    <property type="match status" value="1"/>
</dbReference>
<feature type="domain" description="Protein kinase" evidence="6">
    <location>
        <begin position="19"/>
        <end position="299"/>
    </location>
</feature>
<feature type="compositionally biased region" description="Basic and acidic residues" evidence="5">
    <location>
        <begin position="387"/>
        <end position="456"/>
    </location>
</feature>
<dbReference type="PANTHER" id="PTHR45756">
    <property type="entry name" value="PALMITOYLTRANSFERASE"/>
    <property type="match status" value="1"/>
</dbReference>
<evidence type="ECO:0000256" key="5">
    <source>
        <dbReference type="SAM" id="MobiDB-lite"/>
    </source>
</evidence>
<evidence type="ECO:0000256" key="3">
    <source>
        <dbReference type="ARBA" id="ARBA00022840"/>
    </source>
</evidence>
<gene>
    <name evidence="7" type="ORF">M9Y10_038243</name>
</gene>
<organism evidence="7 8">
    <name type="scientific">Tritrichomonas musculus</name>
    <dbReference type="NCBI Taxonomy" id="1915356"/>
    <lineage>
        <taxon>Eukaryota</taxon>
        <taxon>Metamonada</taxon>
        <taxon>Parabasalia</taxon>
        <taxon>Tritrichomonadida</taxon>
        <taxon>Tritrichomonadidae</taxon>
        <taxon>Tritrichomonas</taxon>
    </lineage>
</organism>
<proteinExistence type="predicted"/>
<dbReference type="PROSITE" id="PS00108">
    <property type="entry name" value="PROTEIN_KINASE_ST"/>
    <property type="match status" value="1"/>
</dbReference>
<feature type="region of interest" description="Disordered" evidence="5">
    <location>
        <begin position="537"/>
        <end position="617"/>
    </location>
</feature>
<dbReference type="PROSITE" id="PS00107">
    <property type="entry name" value="PROTEIN_KINASE_ATP"/>
    <property type="match status" value="1"/>
</dbReference>
<dbReference type="SUPFAM" id="SSF56112">
    <property type="entry name" value="Protein kinase-like (PK-like)"/>
    <property type="match status" value="1"/>
</dbReference>
<dbReference type="InterPro" id="IPR001245">
    <property type="entry name" value="Ser-Thr/Tyr_kinase_cat_dom"/>
</dbReference>
<keyword evidence="3 4" id="KW-0067">ATP-binding</keyword>
<evidence type="ECO:0000256" key="2">
    <source>
        <dbReference type="ARBA" id="ARBA00022741"/>
    </source>
</evidence>
<reference evidence="7 8" key="1">
    <citation type="submission" date="2024-04" db="EMBL/GenBank/DDBJ databases">
        <title>Tritrichomonas musculus Genome.</title>
        <authorList>
            <person name="Alves-Ferreira E."/>
            <person name="Grigg M."/>
            <person name="Lorenzi H."/>
            <person name="Galac M."/>
        </authorList>
    </citation>
    <scope>NUCLEOTIDE SEQUENCE [LARGE SCALE GENOMIC DNA]</scope>
    <source>
        <strain evidence="7 8">EAF2021</strain>
    </source>
</reference>
<evidence type="ECO:0000313" key="7">
    <source>
        <dbReference type="EMBL" id="KAK8887205.1"/>
    </source>
</evidence>
<dbReference type="PRINTS" id="PR00109">
    <property type="entry name" value="TYRKINASE"/>
</dbReference>
<dbReference type="Proteomes" id="UP001470230">
    <property type="component" value="Unassembled WGS sequence"/>
</dbReference>
<keyword evidence="1" id="KW-0723">Serine/threonine-protein kinase</keyword>
<dbReference type="InterPro" id="IPR011009">
    <property type="entry name" value="Kinase-like_dom_sf"/>
</dbReference>
<keyword evidence="1" id="KW-0808">Transferase</keyword>
<evidence type="ECO:0000256" key="1">
    <source>
        <dbReference type="ARBA" id="ARBA00022527"/>
    </source>
</evidence>
<dbReference type="Gene3D" id="1.10.510.10">
    <property type="entry name" value="Transferase(Phosphotransferase) domain 1"/>
    <property type="match status" value="1"/>
</dbReference>
<evidence type="ECO:0000313" key="8">
    <source>
        <dbReference type="Proteomes" id="UP001470230"/>
    </source>
</evidence>
<feature type="binding site" evidence="4">
    <location>
        <position position="47"/>
    </location>
    <ligand>
        <name>ATP</name>
        <dbReference type="ChEBI" id="CHEBI:30616"/>
    </ligand>
</feature>
<feature type="compositionally biased region" description="Basic and acidic residues" evidence="5">
    <location>
        <begin position="557"/>
        <end position="567"/>
    </location>
</feature>
<protein>
    <recommendedName>
        <fullName evidence="6">Protein kinase domain-containing protein</fullName>
    </recommendedName>
</protein>
<evidence type="ECO:0000256" key="4">
    <source>
        <dbReference type="PROSITE-ProRule" id="PRU10141"/>
    </source>
</evidence>
<feature type="compositionally biased region" description="Basic and acidic residues" evidence="5">
    <location>
        <begin position="600"/>
        <end position="616"/>
    </location>
</feature>
<dbReference type="PANTHER" id="PTHR45756:SF1">
    <property type="entry name" value="PROTEIN KINASE DOMAIN CONTAINING PROTEIN"/>
    <property type="match status" value="1"/>
</dbReference>
<keyword evidence="2 4" id="KW-0547">Nucleotide-binding</keyword>
<name>A0ABR2K7V4_9EUKA</name>
<dbReference type="EMBL" id="JAPFFF010000006">
    <property type="protein sequence ID" value="KAK8887205.1"/>
    <property type="molecule type" value="Genomic_DNA"/>
</dbReference>
<keyword evidence="1" id="KW-0418">Kinase</keyword>
<dbReference type="InterPro" id="IPR008271">
    <property type="entry name" value="Ser/Thr_kinase_AS"/>
</dbReference>
<dbReference type="InterPro" id="IPR053215">
    <property type="entry name" value="TKL_Ser/Thr_kinase"/>
</dbReference>
<comment type="caution">
    <text evidence="7">The sequence shown here is derived from an EMBL/GenBank/DDBJ whole genome shotgun (WGS) entry which is preliminary data.</text>
</comment>
<dbReference type="Pfam" id="PF00069">
    <property type="entry name" value="Pkinase"/>
    <property type="match status" value="1"/>
</dbReference>
<evidence type="ECO:0000259" key="6">
    <source>
        <dbReference type="PROSITE" id="PS50011"/>
    </source>
</evidence>
<dbReference type="InterPro" id="IPR017441">
    <property type="entry name" value="Protein_kinase_ATP_BS"/>
</dbReference>
<dbReference type="InterPro" id="IPR000719">
    <property type="entry name" value="Prot_kinase_dom"/>
</dbReference>
<accession>A0ABR2K7V4</accession>
<dbReference type="SMART" id="SM00220">
    <property type="entry name" value="S_TKc"/>
    <property type="match status" value="1"/>
</dbReference>